<dbReference type="Proteomes" id="UP001595724">
    <property type="component" value="Unassembled WGS sequence"/>
</dbReference>
<organism evidence="2 3">
    <name type="scientific">Luteimonas notoginsengisoli</name>
    <dbReference type="NCBI Taxonomy" id="1578200"/>
    <lineage>
        <taxon>Bacteria</taxon>
        <taxon>Pseudomonadati</taxon>
        <taxon>Pseudomonadota</taxon>
        <taxon>Gammaproteobacteria</taxon>
        <taxon>Lysobacterales</taxon>
        <taxon>Lysobacteraceae</taxon>
        <taxon>Luteimonas</taxon>
    </lineage>
</organism>
<dbReference type="RefSeq" id="WP_386710231.1">
    <property type="nucleotide sequence ID" value="NZ_JBHRYF010000008.1"/>
</dbReference>
<keyword evidence="3" id="KW-1185">Reference proteome</keyword>
<gene>
    <name evidence="2" type="ORF">ACFOM9_10845</name>
</gene>
<evidence type="ECO:0000256" key="1">
    <source>
        <dbReference type="SAM" id="Phobius"/>
    </source>
</evidence>
<keyword evidence="1" id="KW-0472">Membrane</keyword>
<feature type="transmembrane region" description="Helical" evidence="1">
    <location>
        <begin position="110"/>
        <end position="127"/>
    </location>
</feature>
<dbReference type="InterPro" id="IPR014509">
    <property type="entry name" value="YjdF-like"/>
</dbReference>
<feature type="transmembrane region" description="Helical" evidence="1">
    <location>
        <begin position="139"/>
        <end position="162"/>
    </location>
</feature>
<protein>
    <submittedName>
        <fullName evidence="2">DUF2238 domain-containing protein</fullName>
    </submittedName>
</protein>
<evidence type="ECO:0000313" key="3">
    <source>
        <dbReference type="Proteomes" id="UP001595724"/>
    </source>
</evidence>
<keyword evidence="1" id="KW-1133">Transmembrane helix</keyword>
<dbReference type="EMBL" id="JBHRYF010000008">
    <property type="protein sequence ID" value="MFC3660565.1"/>
    <property type="molecule type" value="Genomic_DNA"/>
</dbReference>
<dbReference type="InterPro" id="IPR058534">
    <property type="entry name" value="YjdF"/>
</dbReference>
<comment type="caution">
    <text evidence="2">The sequence shown here is derived from an EMBL/GenBank/DDBJ whole genome shotgun (WGS) entry which is preliminary data.</text>
</comment>
<feature type="transmembrane region" description="Helical" evidence="1">
    <location>
        <begin position="41"/>
        <end position="60"/>
    </location>
</feature>
<dbReference type="Pfam" id="PF09997">
    <property type="entry name" value="DUF2238"/>
    <property type="match status" value="1"/>
</dbReference>
<feature type="transmembrane region" description="Helical" evidence="1">
    <location>
        <begin position="67"/>
        <end position="90"/>
    </location>
</feature>
<reference evidence="3" key="1">
    <citation type="journal article" date="2019" name="Int. J. Syst. Evol. Microbiol.">
        <title>The Global Catalogue of Microorganisms (GCM) 10K type strain sequencing project: providing services to taxonomists for standard genome sequencing and annotation.</title>
        <authorList>
            <consortium name="The Broad Institute Genomics Platform"/>
            <consortium name="The Broad Institute Genome Sequencing Center for Infectious Disease"/>
            <person name="Wu L."/>
            <person name="Ma J."/>
        </authorList>
    </citation>
    <scope>NUCLEOTIDE SEQUENCE [LARGE SCALE GENOMIC DNA]</scope>
    <source>
        <strain evidence="3">KCTC 42211</strain>
    </source>
</reference>
<name>A0ABV7UV38_9GAMM</name>
<feature type="transmembrane region" description="Helical" evidence="1">
    <location>
        <begin position="182"/>
        <end position="200"/>
    </location>
</feature>
<evidence type="ECO:0000313" key="2">
    <source>
        <dbReference type="EMBL" id="MFC3660565.1"/>
    </source>
</evidence>
<keyword evidence="1" id="KW-0812">Transmembrane</keyword>
<proteinExistence type="predicted"/>
<dbReference type="PIRSF" id="PIRSF020606">
    <property type="entry name" value="UCP020606"/>
    <property type="match status" value="1"/>
</dbReference>
<feature type="transmembrane region" description="Helical" evidence="1">
    <location>
        <begin position="18"/>
        <end position="35"/>
    </location>
</feature>
<accession>A0ABV7UV38</accession>
<sequence length="223" mass="24791">MTPSPRAIAVPPTGLERVLLVAVVVLALAGSLAIARDRLTWLLEVVWVIAALPLLAWRWHRFPLTRLLCWLLAAHALVLIYGGAYTYAQTPLGFWLRDLFGFERNPWDRVGHLMQGFVPAILARELLLRLTPLRRGGWLAYLVLAACLSFSALFELIEWWSALAFGADADAFLATQGDVWDTQWDMFLCLCGAIASLLLWSRLHDRQLGAAAAEKDASLRSAG</sequence>